<protein>
    <submittedName>
        <fullName evidence="2">Class I SAM-dependent methyltransferase</fullName>
    </submittedName>
</protein>
<evidence type="ECO:0000313" key="2">
    <source>
        <dbReference type="EMBL" id="KAK1749777.1"/>
    </source>
</evidence>
<dbReference type="PANTHER" id="PTHR43861">
    <property type="entry name" value="TRANS-ACONITATE 2-METHYLTRANSFERASE-RELATED"/>
    <property type="match status" value="1"/>
</dbReference>
<evidence type="ECO:0000313" key="3">
    <source>
        <dbReference type="Proteomes" id="UP001239445"/>
    </source>
</evidence>
<dbReference type="AlphaFoldDB" id="A0AAJ0B1C1"/>
<dbReference type="GO" id="GO:0008168">
    <property type="term" value="F:methyltransferase activity"/>
    <property type="evidence" value="ECO:0007669"/>
    <property type="project" value="UniProtKB-KW"/>
</dbReference>
<reference evidence="2" key="1">
    <citation type="submission" date="2023-06" db="EMBL/GenBank/DDBJ databases">
        <title>Genome-scale phylogeny and comparative genomics of the fungal order Sordariales.</title>
        <authorList>
            <consortium name="Lawrence Berkeley National Laboratory"/>
            <person name="Hensen N."/>
            <person name="Bonometti L."/>
            <person name="Westerberg I."/>
            <person name="Brannstrom I.O."/>
            <person name="Guillou S."/>
            <person name="Cros-Aarteil S."/>
            <person name="Calhoun S."/>
            <person name="Haridas S."/>
            <person name="Kuo A."/>
            <person name="Mondo S."/>
            <person name="Pangilinan J."/>
            <person name="Riley R."/>
            <person name="Labutti K."/>
            <person name="Andreopoulos B."/>
            <person name="Lipzen A."/>
            <person name="Chen C."/>
            <person name="Yanf M."/>
            <person name="Daum C."/>
            <person name="Ng V."/>
            <person name="Clum A."/>
            <person name="Steindorff A."/>
            <person name="Ohm R."/>
            <person name="Martin F."/>
            <person name="Silar P."/>
            <person name="Natvig D."/>
            <person name="Lalanne C."/>
            <person name="Gautier V."/>
            <person name="Ament-Velasquez S.L."/>
            <person name="Kruys A."/>
            <person name="Hutchinson M.I."/>
            <person name="Powell A.J."/>
            <person name="Barry K."/>
            <person name="Miller A.N."/>
            <person name="Grigoriev I.V."/>
            <person name="Debuchy R."/>
            <person name="Gladieux P."/>
            <person name="Thoren M.H."/>
            <person name="Johannesson H."/>
        </authorList>
    </citation>
    <scope>NUCLEOTIDE SEQUENCE</scope>
    <source>
        <strain evidence="2">PSN4</strain>
    </source>
</reference>
<proteinExistence type="predicted"/>
<dbReference type="PANTHER" id="PTHR43861:SF3">
    <property type="entry name" value="PUTATIVE (AFU_ORTHOLOGUE AFUA_2G14390)-RELATED"/>
    <property type="match status" value="1"/>
</dbReference>
<keyword evidence="3" id="KW-1185">Reference proteome</keyword>
<accession>A0AAJ0B1C1</accession>
<dbReference type="InterPro" id="IPR029063">
    <property type="entry name" value="SAM-dependent_MTases_sf"/>
</dbReference>
<keyword evidence="2" id="KW-0489">Methyltransferase</keyword>
<dbReference type="Gene3D" id="3.40.50.150">
    <property type="entry name" value="Vaccinia Virus protein VP39"/>
    <property type="match status" value="1"/>
</dbReference>
<organism evidence="2 3">
    <name type="scientific">Echria macrotheca</name>
    <dbReference type="NCBI Taxonomy" id="438768"/>
    <lineage>
        <taxon>Eukaryota</taxon>
        <taxon>Fungi</taxon>
        <taxon>Dikarya</taxon>
        <taxon>Ascomycota</taxon>
        <taxon>Pezizomycotina</taxon>
        <taxon>Sordariomycetes</taxon>
        <taxon>Sordariomycetidae</taxon>
        <taxon>Sordariales</taxon>
        <taxon>Schizotheciaceae</taxon>
        <taxon>Echria</taxon>
    </lineage>
</organism>
<dbReference type="GO" id="GO:0032259">
    <property type="term" value="P:methylation"/>
    <property type="evidence" value="ECO:0007669"/>
    <property type="project" value="UniProtKB-KW"/>
</dbReference>
<name>A0AAJ0B1C1_9PEZI</name>
<dbReference type="Proteomes" id="UP001239445">
    <property type="component" value="Unassembled WGS sequence"/>
</dbReference>
<dbReference type="CDD" id="cd02440">
    <property type="entry name" value="AdoMet_MTases"/>
    <property type="match status" value="1"/>
</dbReference>
<sequence>MASETNSDVRIWNKESEKYSEKPIADPEAYARTIARAREFLKPDASVVELGCGTGGTAAQLVGSVKSYLATDFADGMIAIAQRRHPIDLNSSSSSSDQKKKLTFRVATAESLVAENKKFDAVLAFNFFHLVRDLPATLRLVHGLLAPGGLLISKTPCMREMKMGLLMKVMIPAAVAVGLAPSVRVFTAEEFRKQVLAAGFEIVVSEYHAAGEGDFRPFIVARKVGQ</sequence>
<dbReference type="EMBL" id="MU839852">
    <property type="protein sequence ID" value="KAK1749777.1"/>
    <property type="molecule type" value="Genomic_DNA"/>
</dbReference>
<evidence type="ECO:0000256" key="1">
    <source>
        <dbReference type="ARBA" id="ARBA00022679"/>
    </source>
</evidence>
<dbReference type="SUPFAM" id="SSF53335">
    <property type="entry name" value="S-adenosyl-L-methionine-dependent methyltransferases"/>
    <property type="match status" value="1"/>
</dbReference>
<gene>
    <name evidence="2" type="ORF">QBC47DRAFT_395297</name>
</gene>
<comment type="caution">
    <text evidence="2">The sequence shown here is derived from an EMBL/GenBank/DDBJ whole genome shotgun (WGS) entry which is preliminary data.</text>
</comment>
<keyword evidence="1" id="KW-0808">Transferase</keyword>
<dbReference type="Pfam" id="PF13489">
    <property type="entry name" value="Methyltransf_23"/>
    <property type="match status" value="1"/>
</dbReference>